<evidence type="ECO:0000256" key="6">
    <source>
        <dbReference type="ARBA" id="ARBA00023136"/>
    </source>
</evidence>
<dbReference type="GO" id="GO:0009279">
    <property type="term" value="C:cell outer membrane"/>
    <property type="evidence" value="ECO:0007669"/>
    <property type="project" value="UniProtKB-SubCell"/>
</dbReference>
<dbReference type="RefSeq" id="WP_161570851.1">
    <property type="nucleotide sequence ID" value="NZ_RDSM01000001.1"/>
</dbReference>
<dbReference type="Gene3D" id="1.20.1600.10">
    <property type="entry name" value="Outer membrane efflux proteins (OEP)"/>
    <property type="match status" value="1"/>
</dbReference>
<comment type="caution">
    <text evidence="10">The sequence shown here is derived from an EMBL/GenBank/DDBJ whole genome shotgun (WGS) entry which is preliminary data.</text>
</comment>
<reference evidence="11" key="2">
    <citation type="submission" date="2019-02" db="EMBL/GenBank/DDBJ databases">
        <title>Granulicella sibirica sp. nov., a psychrotolerant acidobacterium isolated from an organic soil layer in forested tundra, West Siberia.</title>
        <authorList>
            <person name="Oshkin I.Y."/>
            <person name="Kulichevskaya I.S."/>
            <person name="Rijpstra W.I.C."/>
            <person name="Sinninghe Damste J.S."/>
            <person name="Rakitin A.L."/>
            <person name="Ravin N.V."/>
            <person name="Dedysh S.N."/>
        </authorList>
    </citation>
    <scope>NUCLEOTIDE SEQUENCE [LARGE SCALE GENOMIC DNA]</scope>
    <source>
        <strain evidence="11">AF10</strain>
    </source>
</reference>
<dbReference type="SUPFAM" id="SSF56954">
    <property type="entry name" value="Outer membrane efflux proteins (OEP)"/>
    <property type="match status" value="1"/>
</dbReference>
<dbReference type="Proteomes" id="UP000289437">
    <property type="component" value="Unassembled WGS sequence"/>
</dbReference>
<evidence type="ECO:0000256" key="1">
    <source>
        <dbReference type="ARBA" id="ARBA00004442"/>
    </source>
</evidence>
<feature type="compositionally biased region" description="Polar residues" evidence="8">
    <location>
        <begin position="48"/>
        <end position="57"/>
    </location>
</feature>
<feature type="chain" id="PRO_5020704977" evidence="9">
    <location>
        <begin position="24"/>
        <end position="497"/>
    </location>
</feature>
<dbReference type="EMBL" id="RDSM01000001">
    <property type="protein sequence ID" value="RXH57828.1"/>
    <property type="molecule type" value="Genomic_DNA"/>
</dbReference>
<keyword evidence="7" id="KW-0998">Cell outer membrane</keyword>
<keyword evidence="3" id="KW-0813">Transport</keyword>
<proteinExistence type="inferred from homology"/>
<accession>A0A4Q0T6T7</accession>
<evidence type="ECO:0000313" key="11">
    <source>
        <dbReference type="Proteomes" id="UP000289437"/>
    </source>
</evidence>
<dbReference type="AlphaFoldDB" id="A0A4Q0T6T7"/>
<evidence type="ECO:0000256" key="7">
    <source>
        <dbReference type="ARBA" id="ARBA00023237"/>
    </source>
</evidence>
<feature type="signal peptide" evidence="9">
    <location>
        <begin position="1"/>
        <end position="23"/>
    </location>
</feature>
<evidence type="ECO:0000256" key="3">
    <source>
        <dbReference type="ARBA" id="ARBA00022448"/>
    </source>
</evidence>
<sequence>METRTPHRILLAAALLAPLAAGAQNLSPSLENGTTGSIATPRPINPAAATTNPSARATQSLNPYLGSVPDGKLVPGVLSLSLDDAIDHGLKFNLGLIDSQQADATVRAQRERALATLLPQISARAQQTYTQLSYTELGLKLPAAAGFQLPPTSGGFGYSDARVRASSPIVNMELIARYKAQKALEAASVLSTKDSRDVVVFAVGAAYFQVVASQARLSTAQSTLASAQELERQVANQFKAELSPEIDTLRAQVELRTAEQRVTDAANDLEKDKLTLDRITGISLDQAWTPSHTYDYSPLPDPGVDAALAPNTRPDVASLKETVAAAQLSVKAEHAQRLPVLSFEGNYGGGGVNPANFNRVYEASARLDVPIFTSGRIRSDIHQAEANLTQRRAEYQDLQGRVAYDVRVAMLDAKASEAGVKVAEANKALAQRALTQSQDRFDNGVTNYLEVVQAQESLEAANENYIASLFSFNVAKISLARALGSSETRIPTFFATR</sequence>
<dbReference type="GO" id="GO:1990281">
    <property type="term" value="C:efflux pump complex"/>
    <property type="evidence" value="ECO:0007669"/>
    <property type="project" value="TreeGrafter"/>
</dbReference>
<keyword evidence="9" id="KW-0732">Signal</keyword>
<comment type="similarity">
    <text evidence="2">Belongs to the outer membrane factor (OMF) (TC 1.B.17) family.</text>
</comment>
<dbReference type="InterPro" id="IPR003423">
    <property type="entry name" value="OMP_efflux"/>
</dbReference>
<evidence type="ECO:0000256" key="2">
    <source>
        <dbReference type="ARBA" id="ARBA00007613"/>
    </source>
</evidence>
<dbReference type="Pfam" id="PF02321">
    <property type="entry name" value="OEP"/>
    <property type="match status" value="2"/>
</dbReference>
<dbReference type="GO" id="GO:0015562">
    <property type="term" value="F:efflux transmembrane transporter activity"/>
    <property type="evidence" value="ECO:0007669"/>
    <property type="project" value="InterPro"/>
</dbReference>
<keyword evidence="11" id="KW-1185">Reference proteome</keyword>
<name>A0A4Q0T6T7_9BACT</name>
<dbReference type="OrthoDB" id="9813458at2"/>
<evidence type="ECO:0000256" key="4">
    <source>
        <dbReference type="ARBA" id="ARBA00022452"/>
    </source>
</evidence>
<gene>
    <name evidence="10" type="ORF">GRAN_1138</name>
</gene>
<dbReference type="InterPro" id="IPR051906">
    <property type="entry name" value="TolC-like"/>
</dbReference>
<comment type="subcellular location">
    <subcellularLocation>
        <location evidence="1">Cell outer membrane</location>
    </subcellularLocation>
</comment>
<evidence type="ECO:0000256" key="8">
    <source>
        <dbReference type="SAM" id="MobiDB-lite"/>
    </source>
</evidence>
<dbReference type="GO" id="GO:0015288">
    <property type="term" value="F:porin activity"/>
    <property type="evidence" value="ECO:0007669"/>
    <property type="project" value="TreeGrafter"/>
</dbReference>
<dbReference type="PANTHER" id="PTHR30026">
    <property type="entry name" value="OUTER MEMBRANE PROTEIN TOLC"/>
    <property type="match status" value="1"/>
</dbReference>
<feature type="region of interest" description="Disordered" evidence="8">
    <location>
        <begin position="31"/>
        <end position="57"/>
    </location>
</feature>
<keyword evidence="5" id="KW-0812">Transmembrane</keyword>
<evidence type="ECO:0000313" key="10">
    <source>
        <dbReference type="EMBL" id="RXH57828.1"/>
    </source>
</evidence>
<protein>
    <submittedName>
        <fullName evidence="10">Outer membrane component of tripartite multidrug resistance system</fullName>
    </submittedName>
</protein>
<keyword evidence="6" id="KW-0472">Membrane</keyword>
<organism evidence="10 11">
    <name type="scientific">Granulicella sibirica</name>
    <dbReference type="NCBI Taxonomy" id="2479048"/>
    <lineage>
        <taxon>Bacteria</taxon>
        <taxon>Pseudomonadati</taxon>
        <taxon>Acidobacteriota</taxon>
        <taxon>Terriglobia</taxon>
        <taxon>Terriglobales</taxon>
        <taxon>Acidobacteriaceae</taxon>
        <taxon>Granulicella</taxon>
    </lineage>
</organism>
<dbReference type="PANTHER" id="PTHR30026:SF20">
    <property type="entry name" value="OUTER MEMBRANE PROTEIN TOLC"/>
    <property type="match status" value="1"/>
</dbReference>
<evidence type="ECO:0000256" key="5">
    <source>
        <dbReference type="ARBA" id="ARBA00022692"/>
    </source>
</evidence>
<keyword evidence="4" id="KW-1134">Transmembrane beta strand</keyword>
<reference evidence="10 11" key="1">
    <citation type="submission" date="2018-11" db="EMBL/GenBank/DDBJ databases">
        <authorList>
            <person name="Mardanov A.V."/>
            <person name="Ravin N.V."/>
            <person name="Dedysh S.N."/>
        </authorList>
    </citation>
    <scope>NUCLEOTIDE SEQUENCE [LARGE SCALE GENOMIC DNA]</scope>
    <source>
        <strain evidence="10 11">AF10</strain>
    </source>
</reference>
<evidence type="ECO:0000256" key="9">
    <source>
        <dbReference type="SAM" id="SignalP"/>
    </source>
</evidence>